<name>A0A2G9UEW3_TELCI</name>
<dbReference type="GO" id="GO:0098839">
    <property type="term" value="C:postsynaptic density membrane"/>
    <property type="evidence" value="ECO:0007669"/>
    <property type="project" value="TreeGrafter"/>
</dbReference>
<dbReference type="GO" id="GO:0098970">
    <property type="term" value="P:postsynaptic neurotransmitter receptor diffusion trapping"/>
    <property type="evidence" value="ECO:0007669"/>
    <property type="project" value="TreeGrafter"/>
</dbReference>
<dbReference type="EMBL" id="KZ346926">
    <property type="protein sequence ID" value="PIO68788.1"/>
    <property type="molecule type" value="Genomic_DNA"/>
</dbReference>
<feature type="transmembrane region" description="Helical" evidence="1">
    <location>
        <begin position="197"/>
        <end position="220"/>
    </location>
</feature>
<dbReference type="GO" id="GO:0005245">
    <property type="term" value="F:voltage-gated calcium channel activity"/>
    <property type="evidence" value="ECO:0007669"/>
    <property type="project" value="TreeGrafter"/>
</dbReference>
<protein>
    <submittedName>
        <fullName evidence="2">Uncharacterized protein</fullName>
    </submittedName>
</protein>
<keyword evidence="1" id="KW-0472">Membrane</keyword>
<reference evidence="2 3" key="1">
    <citation type="submission" date="2015-09" db="EMBL/GenBank/DDBJ databases">
        <title>Draft genome of the parasitic nematode Teladorsagia circumcincta isolate WARC Sus (inbred).</title>
        <authorList>
            <person name="Mitreva M."/>
        </authorList>
    </citation>
    <scope>NUCLEOTIDE SEQUENCE [LARGE SCALE GENOMIC DNA]</scope>
    <source>
        <strain evidence="2 3">S</strain>
    </source>
</reference>
<dbReference type="AlphaFoldDB" id="A0A2G9UEW3"/>
<feature type="transmembrane region" description="Helical" evidence="1">
    <location>
        <begin position="162"/>
        <end position="185"/>
    </location>
</feature>
<proteinExistence type="predicted"/>
<dbReference type="PANTHER" id="PTHR12107">
    <property type="entry name" value="VOLTAGE-DEPENDENT CALCIUM CHANNEL GAMMA SUBUNIT"/>
    <property type="match status" value="1"/>
</dbReference>
<dbReference type="GO" id="GO:0051968">
    <property type="term" value="P:positive regulation of synaptic transmission, glutamatergic"/>
    <property type="evidence" value="ECO:0007669"/>
    <property type="project" value="TreeGrafter"/>
</dbReference>
<accession>A0A2G9UEW3</accession>
<keyword evidence="1" id="KW-0812">Transmembrane</keyword>
<dbReference type="Gene3D" id="1.20.140.150">
    <property type="match status" value="1"/>
</dbReference>
<evidence type="ECO:0000313" key="3">
    <source>
        <dbReference type="Proteomes" id="UP000230423"/>
    </source>
</evidence>
<feature type="transmembrane region" description="Helical" evidence="1">
    <location>
        <begin position="58"/>
        <end position="79"/>
    </location>
</feature>
<organism evidence="2 3">
    <name type="scientific">Teladorsagia circumcincta</name>
    <name type="common">Brown stomach worm</name>
    <name type="synonym">Ostertagia circumcincta</name>
    <dbReference type="NCBI Taxonomy" id="45464"/>
    <lineage>
        <taxon>Eukaryota</taxon>
        <taxon>Metazoa</taxon>
        <taxon>Ecdysozoa</taxon>
        <taxon>Nematoda</taxon>
        <taxon>Chromadorea</taxon>
        <taxon>Rhabditida</taxon>
        <taxon>Rhabditina</taxon>
        <taxon>Rhabditomorpha</taxon>
        <taxon>Strongyloidea</taxon>
        <taxon>Trichostrongylidae</taxon>
        <taxon>Teladorsagia</taxon>
    </lineage>
</organism>
<sequence length="375" mass="42281">MSNLRRSDGTVTVSRGATENVIHDFYSDLSDSRVQLTACYRQREYVYIIEAKCTDNTLFAGAAAFGTVVLVLQSFPIFMNNWVFLTEPRPINKTNENGEQIEGTFNYNVGYFQVCRMYINNQSGILYSEYEISKAESMYKCYLNPLLSHEDLTDHSVASLAVIMRLGLPALLHITGTFICCFAFAMGVTGHLRKTCFTLLSCINYICGSIILSTAVLMVVCVVDDELAPRMKPNSAGYPFFSAALSFLPVQVCACLQAFLYFRRFPSVAEKLKFVPGLEAKRTFLYLFVNFEPLLIQPTGESHDGDTLAGYHINVGLSVMWNSKKAEYSTMAVQAQHREPGVVYRLPTWARAAEIPRIRKAIKKRENYTENRYTG</sequence>
<evidence type="ECO:0000256" key="1">
    <source>
        <dbReference type="SAM" id="Phobius"/>
    </source>
</evidence>
<dbReference type="GO" id="GO:0098943">
    <property type="term" value="P:neurotransmitter receptor transport, postsynaptic endosome to lysosome"/>
    <property type="evidence" value="ECO:0007669"/>
    <property type="project" value="TreeGrafter"/>
</dbReference>
<dbReference type="GO" id="GO:0099590">
    <property type="term" value="P:neurotransmitter receptor internalization"/>
    <property type="evidence" value="ECO:0007669"/>
    <property type="project" value="TreeGrafter"/>
</dbReference>
<dbReference type="GO" id="GO:0032281">
    <property type="term" value="C:AMPA glutamate receptor complex"/>
    <property type="evidence" value="ECO:0007669"/>
    <property type="project" value="TreeGrafter"/>
</dbReference>
<gene>
    <name evidence="2" type="ORF">TELCIR_09410</name>
</gene>
<dbReference type="PANTHER" id="PTHR12107:SF6">
    <property type="entry name" value="STARGAZIN (MAMMALIAN CALCIUM CHANNEL) HOMOLOG"/>
    <property type="match status" value="1"/>
</dbReference>
<dbReference type="GO" id="GO:0019226">
    <property type="term" value="P:transmission of nerve impulse"/>
    <property type="evidence" value="ECO:0007669"/>
    <property type="project" value="TreeGrafter"/>
</dbReference>
<dbReference type="InterPro" id="IPR051072">
    <property type="entry name" value="CACNG_subunit"/>
</dbReference>
<dbReference type="GO" id="GO:0016247">
    <property type="term" value="F:channel regulator activity"/>
    <property type="evidence" value="ECO:0007669"/>
    <property type="project" value="TreeGrafter"/>
</dbReference>
<dbReference type="Proteomes" id="UP000230423">
    <property type="component" value="Unassembled WGS sequence"/>
</dbReference>
<keyword evidence="3" id="KW-1185">Reference proteome</keyword>
<dbReference type="OrthoDB" id="5917530at2759"/>
<keyword evidence="1" id="KW-1133">Transmembrane helix</keyword>
<feature type="transmembrane region" description="Helical" evidence="1">
    <location>
        <begin position="240"/>
        <end position="262"/>
    </location>
</feature>
<evidence type="ECO:0000313" key="2">
    <source>
        <dbReference type="EMBL" id="PIO68788.1"/>
    </source>
</evidence>